<dbReference type="GO" id="GO:0008253">
    <property type="term" value="F:5'-nucleotidase activity"/>
    <property type="evidence" value="ECO:0007669"/>
    <property type="project" value="TreeGrafter"/>
</dbReference>
<accession>A0A4R7TBZ1</accession>
<evidence type="ECO:0000259" key="4">
    <source>
        <dbReference type="Pfam" id="PF02872"/>
    </source>
</evidence>
<evidence type="ECO:0000313" key="5">
    <source>
        <dbReference type="EMBL" id="TDU88966.1"/>
    </source>
</evidence>
<dbReference type="InterPro" id="IPR004843">
    <property type="entry name" value="Calcineurin-like_PHP"/>
</dbReference>
<dbReference type="InterPro" id="IPR006179">
    <property type="entry name" value="5_nucleotidase/apyrase"/>
</dbReference>
<dbReference type="PANTHER" id="PTHR11575:SF24">
    <property type="entry name" value="5'-NUCLEOTIDASE"/>
    <property type="match status" value="1"/>
</dbReference>
<dbReference type="GO" id="GO:0030288">
    <property type="term" value="C:outer membrane-bounded periplasmic space"/>
    <property type="evidence" value="ECO:0007669"/>
    <property type="project" value="TreeGrafter"/>
</dbReference>
<dbReference type="RefSeq" id="WP_133978837.1">
    <property type="nucleotide sequence ID" value="NZ_SOCE01000001.1"/>
</dbReference>
<dbReference type="Gene3D" id="3.90.780.10">
    <property type="entry name" value="5'-Nucleotidase, C-terminal domain"/>
    <property type="match status" value="1"/>
</dbReference>
<dbReference type="PRINTS" id="PR01607">
    <property type="entry name" value="APYRASEFAMLY"/>
</dbReference>
<keyword evidence="1" id="KW-0732">Signal</keyword>
<comment type="similarity">
    <text evidence="2">Belongs to the 5'-nucleotidase family.</text>
</comment>
<dbReference type="PANTHER" id="PTHR11575">
    <property type="entry name" value="5'-NUCLEOTIDASE-RELATED"/>
    <property type="match status" value="1"/>
</dbReference>
<dbReference type="EMBL" id="SOCE01000001">
    <property type="protein sequence ID" value="TDU88966.1"/>
    <property type="molecule type" value="Genomic_DNA"/>
</dbReference>
<keyword evidence="6" id="KW-1185">Reference proteome</keyword>
<feature type="domain" description="Calcineurin-like phosphoesterase" evidence="3">
    <location>
        <begin position="53"/>
        <end position="309"/>
    </location>
</feature>
<dbReference type="SUPFAM" id="SSF56300">
    <property type="entry name" value="Metallo-dependent phosphatases"/>
    <property type="match status" value="1"/>
</dbReference>
<dbReference type="Pfam" id="PF02872">
    <property type="entry name" value="5_nucleotid_C"/>
    <property type="match status" value="1"/>
</dbReference>
<dbReference type="InterPro" id="IPR029052">
    <property type="entry name" value="Metallo-depent_PP-like"/>
</dbReference>
<dbReference type="Pfam" id="PF00149">
    <property type="entry name" value="Metallophos"/>
    <property type="match status" value="1"/>
</dbReference>
<comment type="caution">
    <text evidence="5">The sequence shown here is derived from an EMBL/GenBank/DDBJ whole genome shotgun (WGS) entry which is preliminary data.</text>
</comment>
<proteinExistence type="inferred from homology"/>
<evidence type="ECO:0000256" key="2">
    <source>
        <dbReference type="RuleBase" id="RU362119"/>
    </source>
</evidence>
<organism evidence="5 6">
    <name type="scientific">Kribbella voronezhensis</name>
    <dbReference type="NCBI Taxonomy" id="2512212"/>
    <lineage>
        <taxon>Bacteria</taxon>
        <taxon>Bacillati</taxon>
        <taxon>Actinomycetota</taxon>
        <taxon>Actinomycetes</taxon>
        <taxon>Propionibacteriales</taxon>
        <taxon>Kribbellaceae</taxon>
        <taxon>Kribbella</taxon>
    </lineage>
</organism>
<gene>
    <name evidence="5" type="ORF">EV138_2519</name>
</gene>
<evidence type="ECO:0000259" key="3">
    <source>
        <dbReference type="Pfam" id="PF00149"/>
    </source>
</evidence>
<evidence type="ECO:0000256" key="1">
    <source>
        <dbReference type="ARBA" id="ARBA00022729"/>
    </source>
</evidence>
<protein>
    <submittedName>
        <fullName evidence="5">5'-nucleotidase</fullName>
    </submittedName>
</protein>
<dbReference type="GO" id="GO:0000166">
    <property type="term" value="F:nucleotide binding"/>
    <property type="evidence" value="ECO:0007669"/>
    <property type="project" value="UniProtKB-KW"/>
</dbReference>
<dbReference type="InterPro" id="IPR036907">
    <property type="entry name" value="5'-Nucleotdase_C_sf"/>
</dbReference>
<keyword evidence="2" id="KW-0378">Hydrolase</keyword>
<dbReference type="InterPro" id="IPR008334">
    <property type="entry name" value="5'-Nucleotdase_C"/>
</dbReference>
<dbReference type="Gene3D" id="3.60.21.10">
    <property type="match status" value="1"/>
</dbReference>
<evidence type="ECO:0000313" key="6">
    <source>
        <dbReference type="Proteomes" id="UP000295151"/>
    </source>
</evidence>
<name>A0A4R7TBZ1_9ACTN</name>
<dbReference type="OrthoDB" id="1016457at2"/>
<dbReference type="SUPFAM" id="SSF55816">
    <property type="entry name" value="5'-nucleotidase (syn. UDP-sugar hydrolase), C-terminal domain"/>
    <property type="match status" value="1"/>
</dbReference>
<dbReference type="AlphaFoldDB" id="A0A4R7TBZ1"/>
<reference evidence="5 6" key="1">
    <citation type="submission" date="2019-03" db="EMBL/GenBank/DDBJ databases">
        <title>Genomic Encyclopedia of Type Strains, Phase III (KMG-III): the genomes of soil and plant-associated and newly described type strains.</title>
        <authorList>
            <person name="Whitman W."/>
        </authorList>
    </citation>
    <scope>NUCLEOTIDE SEQUENCE [LARGE SCALE GENOMIC DNA]</scope>
    <source>
        <strain evidence="5 6">VKM Ac-2575</strain>
    </source>
</reference>
<keyword evidence="2" id="KW-0547">Nucleotide-binding</keyword>
<dbReference type="GO" id="GO:0009166">
    <property type="term" value="P:nucleotide catabolic process"/>
    <property type="evidence" value="ECO:0007669"/>
    <property type="project" value="InterPro"/>
</dbReference>
<dbReference type="GO" id="GO:0008768">
    <property type="term" value="F:UDP-sugar diphosphatase activity"/>
    <property type="evidence" value="ECO:0007669"/>
    <property type="project" value="TreeGrafter"/>
</dbReference>
<dbReference type="Proteomes" id="UP000295151">
    <property type="component" value="Unassembled WGS sequence"/>
</dbReference>
<sequence>MAFTGRDKKWLSGPRAVGLVAAGAAVVLGLATGGTVTQAAPARPKPTHTQIQLLAINDFHGNLAPNPATSSSGNVNGTPAGGAEYLATQLDLLRRSARAQGQETATVAAGDLIGASPLLSAAFHDEPTIEAMNEMGLDATSVGNHEFDEGYKELLRMQKGGCLNDGDGQNNQNSCPDHKFEGADFKYLSANVFYENTGKTLFAPYTVKKFRDGQKVAFIGMTLENTPNIVTKSGVQGLAFKDEVETANALVPKLKKQGIEAIVVLIHEGGLPSDPKAFNSCPGISGPITDIAKNLDPAIDAVVSGHTHQSYNCSINDPAGKPRLVTSASSFGKIVTEIRLSIDNATHDVDRLNTMANNHIVTQDVPKDPRLTKLITKYQTLVAPIESKVIGHITTPSVVKTPDDSQESPLGNLIADAQLADPSTVTNGKTPVVAFMNPGGIRADLASTGGAVTFGAAFTVQPFNNYLVSMDMTGTQIRALLEQQFSGLNQASNKVLQVAGITYTYNPAGTPGAKVVADSIKIAGQPLVDATTYRIVTNNFLSDGGDGFPAFTTATDKFFGGLDIDAFANYLTAHDPYTPGPTDRISIS</sequence>
<feature type="domain" description="5'-Nucleotidase C-terminal" evidence="4">
    <location>
        <begin position="389"/>
        <end position="552"/>
    </location>
</feature>